<accession>A0ABQ0YLP7</accession>
<dbReference type="SMART" id="SM00943">
    <property type="entry name" value="Prim-Pol"/>
    <property type="match status" value="1"/>
</dbReference>
<evidence type="ECO:0000313" key="2">
    <source>
        <dbReference type="EMBL" id="GES37487.1"/>
    </source>
</evidence>
<organism evidence="2 3">
    <name type="scientific">Rhodococcus aetherivorans</name>
    <dbReference type="NCBI Taxonomy" id="191292"/>
    <lineage>
        <taxon>Bacteria</taxon>
        <taxon>Bacillati</taxon>
        <taxon>Actinomycetota</taxon>
        <taxon>Actinomycetes</taxon>
        <taxon>Mycobacteriales</taxon>
        <taxon>Nocardiaceae</taxon>
        <taxon>Rhodococcus</taxon>
    </lineage>
</organism>
<dbReference type="InterPro" id="IPR015330">
    <property type="entry name" value="DNA_primase/pol_bifunc_N"/>
</dbReference>
<dbReference type="CDD" id="cd04859">
    <property type="entry name" value="Prim_Pol"/>
    <property type="match status" value="1"/>
</dbReference>
<feature type="domain" description="DNA primase/polymerase bifunctional N-terminal" evidence="1">
    <location>
        <begin position="2"/>
        <end position="117"/>
    </location>
</feature>
<name>A0ABQ0YLP7_9NOCA</name>
<evidence type="ECO:0000259" key="1">
    <source>
        <dbReference type="SMART" id="SM00943"/>
    </source>
</evidence>
<evidence type="ECO:0000313" key="3">
    <source>
        <dbReference type="Proteomes" id="UP000325466"/>
    </source>
</evidence>
<dbReference type="EMBL" id="BLAH01000086">
    <property type="protein sequence ID" value="GES37487.1"/>
    <property type="molecule type" value="Genomic_DNA"/>
</dbReference>
<proteinExistence type="predicted"/>
<comment type="caution">
    <text evidence="2">The sequence shown here is derived from an EMBL/GenBank/DDBJ whole genome shotgun (WGS) entry which is preliminary data.</text>
</comment>
<protein>
    <recommendedName>
        <fullName evidence="1">DNA primase/polymerase bifunctional N-terminal domain-containing protein</fullName>
    </recommendedName>
</protein>
<dbReference type="Pfam" id="PF09250">
    <property type="entry name" value="Prim-Pol"/>
    <property type="match status" value="1"/>
</dbReference>
<dbReference type="Proteomes" id="UP000325466">
    <property type="component" value="Unassembled WGS sequence"/>
</dbReference>
<sequence length="212" mass="23101">MHLEAAKRMERLHNVLIRPPAGMMVLDVDLRDDGHVHLGALCEKHGQLPETLLGQSGTGGPHIWLRATGEFKADLCPGVNIKTHKGYVVGPGSVHPDTGQPYRWAGIHPVAHAPRWVLDLSRKPARKPKGFWSTAASRNGRGDGSALVRTVQNAPKGERDSLLLWAACRAIEQGLFDTLRPQLEDAAAQAGQTPYEIARAMRSALKLNGITR</sequence>
<keyword evidence="3" id="KW-1185">Reference proteome</keyword>
<reference evidence="2 3" key="1">
    <citation type="journal article" date="2018" name="Biodegradation">
        <title>1,4-Dioxane degradation characteristics of Rhodococcus aetherivorans JCM 14343.</title>
        <authorList>
            <person name="Inoue D."/>
            <person name="Tsunoda T."/>
            <person name="Yamamoto N."/>
            <person name="Ike M."/>
            <person name="Sei K."/>
        </authorList>
    </citation>
    <scope>NUCLEOTIDE SEQUENCE [LARGE SCALE GENOMIC DNA]</scope>
    <source>
        <strain evidence="2 3">JCM 14343</strain>
    </source>
</reference>
<gene>
    <name evidence="2" type="ORF">RAJCM14343_2742</name>
</gene>
<dbReference type="SUPFAM" id="SSF56747">
    <property type="entry name" value="Prim-pol domain"/>
    <property type="match status" value="1"/>
</dbReference>